<dbReference type="Proteomes" id="UP001596516">
    <property type="component" value="Unassembled WGS sequence"/>
</dbReference>
<evidence type="ECO:0000313" key="9">
    <source>
        <dbReference type="Proteomes" id="UP001596516"/>
    </source>
</evidence>
<evidence type="ECO:0000256" key="6">
    <source>
        <dbReference type="ARBA" id="ARBA00022833"/>
    </source>
</evidence>
<reference evidence="9" key="1">
    <citation type="journal article" date="2019" name="Int. J. Syst. Evol. Microbiol.">
        <title>The Global Catalogue of Microorganisms (GCM) 10K type strain sequencing project: providing services to taxonomists for standard genome sequencing and annotation.</title>
        <authorList>
            <consortium name="The Broad Institute Genomics Platform"/>
            <consortium name="The Broad Institute Genome Sequencing Center for Infectious Disease"/>
            <person name="Wu L."/>
            <person name="Ma J."/>
        </authorList>
    </citation>
    <scope>NUCLEOTIDE SEQUENCE [LARGE SCALE GENOMIC DNA]</scope>
    <source>
        <strain evidence="9">CGMCC 1.12750</strain>
    </source>
</reference>
<dbReference type="NCBIfam" id="NF006047">
    <property type="entry name" value="PRK08193.1"/>
    <property type="match status" value="1"/>
</dbReference>
<evidence type="ECO:0000256" key="2">
    <source>
        <dbReference type="ARBA" id="ARBA00001947"/>
    </source>
</evidence>
<proteinExistence type="inferred from homology"/>
<evidence type="ECO:0000256" key="4">
    <source>
        <dbReference type="ARBA" id="ARBA00013186"/>
    </source>
</evidence>
<dbReference type="InterPro" id="IPR050197">
    <property type="entry name" value="Aldolase_class_II_sugar_metab"/>
</dbReference>
<dbReference type="GO" id="GO:0008742">
    <property type="term" value="F:L-ribulose-phosphate 4-epimerase activity"/>
    <property type="evidence" value="ECO:0007669"/>
    <property type="project" value="UniProtKB-EC"/>
</dbReference>
<keyword evidence="6" id="KW-0862">Zinc</keyword>
<keyword evidence="5" id="KW-0479">Metal-binding</keyword>
<evidence type="ECO:0000313" key="8">
    <source>
        <dbReference type="EMBL" id="MFC7704524.1"/>
    </source>
</evidence>
<dbReference type="EC" id="5.1.3.4" evidence="4"/>
<accession>A0ABW2UIK9</accession>
<comment type="cofactor">
    <cofactor evidence="2">
        <name>Zn(2+)</name>
        <dbReference type="ChEBI" id="CHEBI:29105"/>
    </cofactor>
</comment>
<sequence length="234" mass="24886">MSAPSLSHLKEAVLQANLATVQHGLVIATFGNASGIDRDQGRVVIKPSGVPYDGMTADAMVVTDLEGQVLDNRLRPSSDLGTHLALYRAFPGIGAVIHTHSTFATIMAQAMAPIPCLGTTHADYFRGEIPVTRPLTPEEIAGDYVAATGAVIIETFADRDPLEVPAVLVAGHGPFVWGRTPDQAALNALILEEVARMAWHALMLRPDLPPIPAPLLDRHFLRKHGAGATYGQPA</sequence>
<dbReference type="EMBL" id="JBHTFQ010000005">
    <property type="protein sequence ID" value="MFC7704524.1"/>
    <property type="molecule type" value="Genomic_DNA"/>
</dbReference>
<dbReference type="Pfam" id="PF00596">
    <property type="entry name" value="Aldolase_II"/>
    <property type="match status" value="1"/>
</dbReference>
<dbReference type="RefSeq" id="WP_377402954.1">
    <property type="nucleotide sequence ID" value="NZ_JBHTFQ010000005.1"/>
</dbReference>
<keyword evidence="8" id="KW-0413">Isomerase</keyword>
<name>A0ABW2UIK9_9RHOB</name>
<organism evidence="8 9">
    <name type="scientific">Plastorhodobacter daqingensis</name>
    <dbReference type="NCBI Taxonomy" id="1387281"/>
    <lineage>
        <taxon>Bacteria</taxon>
        <taxon>Pseudomonadati</taxon>
        <taxon>Pseudomonadota</taxon>
        <taxon>Alphaproteobacteria</taxon>
        <taxon>Rhodobacterales</taxon>
        <taxon>Paracoccaceae</taxon>
        <taxon>Plastorhodobacter</taxon>
    </lineage>
</organism>
<dbReference type="InterPro" id="IPR001303">
    <property type="entry name" value="Aldolase_II/adducin_N"/>
</dbReference>
<comment type="similarity">
    <text evidence="3">Belongs to the aldolase class II family. AraD/FucA subfamily.</text>
</comment>
<dbReference type="SMART" id="SM01007">
    <property type="entry name" value="Aldolase_II"/>
    <property type="match status" value="1"/>
</dbReference>
<dbReference type="InterPro" id="IPR036409">
    <property type="entry name" value="Aldolase_II/adducin_N_sf"/>
</dbReference>
<gene>
    <name evidence="8" type="primary">araD</name>
    <name evidence="8" type="ORF">ACFQXB_09985</name>
</gene>
<evidence type="ECO:0000256" key="1">
    <source>
        <dbReference type="ARBA" id="ARBA00001726"/>
    </source>
</evidence>
<evidence type="ECO:0000256" key="5">
    <source>
        <dbReference type="ARBA" id="ARBA00022723"/>
    </source>
</evidence>
<dbReference type="PANTHER" id="PTHR22789">
    <property type="entry name" value="FUCULOSE PHOSPHATE ALDOLASE"/>
    <property type="match status" value="1"/>
</dbReference>
<evidence type="ECO:0000256" key="3">
    <source>
        <dbReference type="ARBA" id="ARBA00010037"/>
    </source>
</evidence>
<dbReference type="PANTHER" id="PTHR22789:SF8">
    <property type="entry name" value="L-RIBULOSE-5-PHOSPHATE 4-EPIMERASE SGBE"/>
    <property type="match status" value="1"/>
</dbReference>
<comment type="caution">
    <text evidence="8">The sequence shown here is derived from an EMBL/GenBank/DDBJ whole genome shotgun (WGS) entry which is preliminary data.</text>
</comment>
<feature type="domain" description="Class II aldolase/adducin N-terminal" evidence="7">
    <location>
        <begin position="11"/>
        <end position="199"/>
    </location>
</feature>
<keyword evidence="9" id="KW-1185">Reference proteome</keyword>
<dbReference type="SUPFAM" id="SSF53639">
    <property type="entry name" value="AraD/HMP-PK domain-like"/>
    <property type="match status" value="1"/>
</dbReference>
<evidence type="ECO:0000259" key="7">
    <source>
        <dbReference type="SMART" id="SM01007"/>
    </source>
</evidence>
<dbReference type="Gene3D" id="3.40.225.10">
    <property type="entry name" value="Class II aldolase/adducin N-terminal domain"/>
    <property type="match status" value="1"/>
</dbReference>
<protein>
    <recommendedName>
        <fullName evidence="4">L-ribulose-5-phosphate 4-epimerase</fullName>
        <ecNumber evidence="4">5.1.3.4</ecNumber>
    </recommendedName>
</protein>
<comment type="catalytic activity">
    <reaction evidence="1">
        <text>L-ribulose 5-phosphate = D-xylulose 5-phosphate</text>
        <dbReference type="Rhea" id="RHEA:22368"/>
        <dbReference type="ChEBI" id="CHEBI:57737"/>
        <dbReference type="ChEBI" id="CHEBI:58226"/>
        <dbReference type="EC" id="5.1.3.4"/>
    </reaction>
</comment>